<protein>
    <submittedName>
        <fullName evidence="4">Serine/threonine protein kinase</fullName>
    </submittedName>
</protein>
<organism evidence="4 5">
    <name type="scientific">Trema orientale</name>
    <name type="common">Charcoal tree</name>
    <name type="synonym">Celtis orientalis</name>
    <dbReference type="NCBI Taxonomy" id="63057"/>
    <lineage>
        <taxon>Eukaryota</taxon>
        <taxon>Viridiplantae</taxon>
        <taxon>Streptophyta</taxon>
        <taxon>Embryophyta</taxon>
        <taxon>Tracheophyta</taxon>
        <taxon>Spermatophyta</taxon>
        <taxon>Magnoliopsida</taxon>
        <taxon>eudicotyledons</taxon>
        <taxon>Gunneridae</taxon>
        <taxon>Pentapetalae</taxon>
        <taxon>rosids</taxon>
        <taxon>fabids</taxon>
        <taxon>Rosales</taxon>
        <taxon>Cannabaceae</taxon>
        <taxon>Trema</taxon>
    </lineage>
</organism>
<keyword evidence="4" id="KW-0808">Transferase</keyword>
<evidence type="ECO:0000313" key="5">
    <source>
        <dbReference type="Proteomes" id="UP000237000"/>
    </source>
</evidence>
<evidence type="ECO:0000256" key="2">
    <source>
        <dbReference type="SAM" id="MobiDB-lite"/>
    </source>
</evidence>
<evidence type="ECO:0000259" key="3">
    <source>
        <dbReference type="PROSITE" id="PS50011"/>
    </source>
</evidence>
<sequence length="367" mass="41095">MKRLREDETEHVAKAAPENSIYPDAGKWVRGRLLGRGGFGSVHLATIIEPGSRLDVSGFSPVMAVKSTPKSRSTELENEKQHLQLFAGNPHIIRCFGDDVTITSTADQGNIQTLNLFLEYASGGSLADMIKNTNEGLGLRESQVRRYTESILRGIHCIHKMGKVHCDLKPANILLVKEDERDDDFVAKIADFGLAKKADDWEALVSARGTRMYLAPECVMIDFQEQYSDIWALGCIVLGMLTGRYPWDANLSKKELDWKIQHERPFIPSSNSISKDAEDFLIKCFQKDPDDRPSAAMLLSHPFVCGPEIIDLTSEEEEEDPSEEEEEAEEDSCVEVNIPHPRHKRPAFSRPIFCPKPLALFTIRGAA</sequence>
<feature type="region of interest" description="Disordered" evidence="2">
    <location>
        <begin position="314"/>
        <end position="349"/>
    </location>
</feature>
<dbReference type="GO" id="GO:0005524">
    <property type="term" value="F:ATP binding"/>
    <property type="evidence" value="ECO:0007669"/>
    <property type="project" value="UniProtKB-UniRule"/>
</dbReference>
<feature type="binding site" evidence="1">
    <location>
        <position position="66"/>
    </location>
    <ligand>
        <name>ATP</name>
        <dbReference type="ChEBI" id="CHEBI:30616"/>
    </ligand>
</feature>
<feature type="domain" description="Protein kinase" evidence="3">
    <location>
        <begin position="28"/>
        <end position="304"/>
    </location>
</feature>
<gene>
    <name evidence="4" type="ORF">TorRG33x02_165200</name>
</gene>
<dbReference type="AlphaFoldDB" id="A0A2P5EQ73"/>
<dbReference type="SMART" id="SM00220">
    <property type="entry name" value="S_TKc"/>
    <property type="match status" value="1"/>
</dbReference>
<feature type="compositionally biased region" description="Acidic residues" evidence="2">
    <location>
        <begin position="314"/>
        <end position="333"/>
    </location>
</feature>
<dbReference type="Pfam" id="PF00069">
    <property type="entry name" value="Pkinase"/>
    <property type="match status" value="1"/>
</dbReference>
<dbReference type="PANTHER" id="PTHR48011">
    <property type="entry name" value="CCR4-NOT TRANSCRIPTIONAL COMPLEX SUBUNIT CAF120-RELATED"/>
    <property type="match status" value="1"/>
</dbReference>
<dbReference type="PROSITE" id="PS50011">
    <property type="entry name" value="PROTEIN_KINASE_DOM"/>
    <property type="match status" value="1"/>
</dbReference>
<evidence type="ECO:0000313" key="4">
    <source>
        <dbReference type="EMBL" id="PON87676.1"/>
    </source>
</evidence>
<dbReference type="Gene3D" id="1.10.510.10">
    <property type="entry name" value="Transferase(Phosphotransferase) domain 1"/>
    <property type="match status" value="1"/>
</dbReference>
<keyword evidence="1" id="KW-0547">Nucleotide-binding</keyword>
<dbReference type="InterPro" id="IPR011009">
    <property type="entry name" value="Kinase-like_dom_sf"/>
</dbReference>
<keyword evidence="4" id="KW-0418">Kinase</keyword>
<evidence type="ECO:0000256" key="1">
    <source>
        <dbReference type="PROSITE-ProRule" id="PRU10141"/>
    </source>
</evidence>
<dbReference type="InterPro" id="IPR017441">
    <property type="entry name" value="Protein_kinase_ATP_BS"/>
</dbReference>
<dbReference type="GO" id="GO:0007165">
    <property type="term" value="P:signal transduction"/>
    <property type="evidence" value="ECO:0007669"/>
    <property type="project" value="TreeGrafter"/>
</dbReference>
<name>A0A2P5EQ73_TREOI</name>
<reference evidence="5" key="1">
    <citation type="submission" date="2016-06" db="EMBL/GenBank/DDBJ databases">
        <title>Parallel loss of symbiosis genes in relatives of nitrogen-fixing non-legume Parasponia.</title>
        <authorList>
            <person name="Van Velzen R."/>
            <person name="Holmer R."/>
            <person name="Bu F."/>
            <person name="Rutten L."/>
            <person name="Van Zeijl A."/>
            <person name="Liu W."/>
            <person name="Santuari L."/>
            <person name="Cao Q."/>
            <person name="Sharma T."/>
            <person name="Shen D."/>
            <person name="Roswanjaya Y."/>
            <person name="Wardhani T."/>
            <person name="Kalhor M.S."/>
            <person name="Jansen J."/>
            <person name="Van den Hoogen J."/>
            <person name="Gungor B."/>
            <person name="Hartog M."/>
            <person name="Hontelez J."/>
            <person name="Verver J."/>
            <person name="Yang W.-C."/>
            <person name="Schijlen E."/>
            <person name="Repin R."/>
            <person name="Schilthuizen M."/>
            <person name="Schranz E."/>
            <person name="Heidstra R."/>
            <person name="Miyata K."/>
            <person name="Fedorova E."/>
            <person name="Kohlen W."/>
            <person name="Bisseling T."/>
            <person name="Smit S."/>
            <person name="Geurts R."/>
        </authorList>
    </citation>
    <scope>NUCLEOTIDE SEQUENCE [LARGE SCALE GENOMIC DNA]</scope>
    <source>
        <strain evidence="5">cv. RG33-2</strain>
    </source>
</reference>
<proteinExistence type="predicted"/>
<dbReference type="PROSITE" id="PS00107">
    <property type="entry name" value="PROTEIN_KINASE_ATP"/>
    <property type="match status" value="1"/>
</dbReference>
<keyword evidence="5" id="KW-1185">Reference proteome</keyword>
<dbReference type="Proteomes" id="UP000237000">
    <property type="component" value="Unassembled WGS sequence"/>
</dbReference>
<accession>A0A2P5EQ73</accession>
<dbReference type="SUPFAM" id="SSF56112">
    <property type="entry name" value="Protein kinase-like (PK-like)"/>
    <property type="match status" value="1"/>
</dbReference>
<dbReference type="GO" id="GO:0004674">
    <property type="term" value="F:protein serine/threonine kinase activity"/>
    <property type="evidence" value="ECO:0007669"/>
    <property type="project" value="UniProtKB-KW"/>
</dbReference>
<comment type="caution">
    <text evidence="4">The sequence shown here is derived from an EMBL/GenBank/DDBJ whole genome shotgun (WGS) entry which is preliminary data.</text>
</comment>
<dbReference type="OrthoDB" id="8693905at2759"/>
<dbReference type="STRING" id="63057.A0A2P5EQ73"/>
<dbReference type="InterPro" id="IPR052751">
    <property type="entry name" value="Plant_MAPKKK"/>
</dbReference>
<keyword evidence="1" id="KW-0067">ATP-binding</keyword>
<dbReference type="EMBL" id="JXTC01000114">
    <property type="protein sequence ID" value="PON87676.1"/>
    <property type="molecule type" value="Genomic_DNA"/>
</dbReference>
<dbReference type="InterPro" id="IPR000719">
    <property type="entry name" value="Prot_kinase_dom"/>
</dbReference>
<dbReference type="InParanoid" id="A0A2P5EQ73"/>
<keyword evidence="4" id="KW-0723">Serine/threonine-protein kinase</keyword>
<dbReference type="PANTHER" id="PTHR48011:SF56">
    <property type="entry name" value="PROTEIN KINASE DOMAIN-CONTAINING PROTEIN"/>
    <property type="match status" value="1"/>
</dbReference>